<gene>
    <name evidence="1" type="ORF">E5357_17125</name>
</gene>
<organism evidence="1 2">
    <name type="scientific">Hominisplanchenecus murintestinalis</name>
    <dbReference type="NCBI Taxonomy" id="2941517"/>
    <lineage>
        <taxon>Bacteria</taxon>
        <taxon>Bacillati</taxon>
        <taxon>Bacillota</taxon>
        <taxon>Clostridia</taxon>
        <taxon>Lachnospirales</taxon>
        <taxon>Lachnospiraceae</taxon>
        <taxon>Hominisplanchenecus</taxon>
    </lineage>
</organism>
<evidence type="ECO:0000313" key="2">
    <source>
        <dbReference type="Proteomes" id="UP000307720"/>
    </source>
</evidence>
<dbReference type="Proteomes" id="UP000307720">
    <property type="component" value="Unassembled WGS sequence"/>
</dbReference>
<reference evidence="1" key="1">
    <citation type="submission" date="2019-04" db="EMBL/GenBank/DDBJ databases">
        <title>Microbes associate with the intestines of laboratory mice.</title>
        <authorList>
            <person name="Navarre W."/>
            <person name="Wong E."/>
            <person name="Huang K."/>
            <person name="Tropini C."/>
            <person name="Ng K."/>
            <person name="Yu B."/>
        </authorList>
    </citation>
    <scope>NUCLEOTIDE SEQUENCE</scope>
    <source>
        <strain evidence="1">NM72_1-8</strain>
    </source>
</reference>
<protein>
    <submittedName>
        <fullName evidence="1">Uncharacterized protein</fullName>
    </submittedName>
</protein>
<accession>A0AC61QV34</accession>
<comment type="caution">
    <text evidence="1">The sequence shown here is derived from an EMBL/GenBank/DDBJ whole genome shotgun (WGS) entry which is preliminary data.</text>
</comment>
<keyword evidence="2" id="KW-1185">Reference proteome</keyword>
<dbReference type="EMBL" id="SRZB01000081">
    <property type="protein sequence ID" value="TGX96172.1"/>
    <property type="molecule type" value="Genomic_DNA"/>
</dbReference>
<evidence type="ECO:0000313" key="1">
    <source>
        <dbReference type="EMBL" id="TGX96172.1"/>
    </source>
</evidence>
<sequence>MKKNAKTNRQIIDEYDYLGKSCSFQDCTGLIPFTPETEAELESYEDIYPYLPPRNLISYNKFSDTPDAP</sequence>
<name>A0AC61QV34_9FIRM</name>
<proteinExistence type="predicted"/>